<evidence type="ECO:0000313" key="2">
    <source>
        <dbReference type="Proteomes" id="UP000827284"/>
    </source>
</evidence>
<sequence length="221" mass="24654">MHPDCAATVMQFSATKEGFVPAATIENLSEEFNNYIARVATFPGFFLEKSEVTQEHSTSRDISLMISQILDAYAGYGSGDITKTAESIEKMAESILKKSSSSSDRAIFSQDTVTQIGDLTYISIFYAHLSMHATSSGKKTYIDQKYYINRSLLRINTSYFITYAEKLESLIGDGGLDDWIGQLSSSAGNRKSCFFKQLPDIIQNLEESSVVKEHKKLLKEM</sequence>
<gene>
    <name evidence="1" type="ORF">EMPS_03423</name>
</gene>
<comment type="caution">
    <text evidence="1">The sequence shown here is derived from an EMBL/GenBank/DDBJ whole genome shotgun (WGS) entry which is preliminary data.</text>
</comment>
<dbReference type="AlphaFoldDB" id="A0A9P3H6R4"/>
<dbReference type="EMBL" id="BQFW01000004">
    <property type="protein sequence ID" value="GJJ71073.1"/>
    <property type="molecule type" value="Genomic_DNA"/>
</dbReference>
<proteinExistence type="predicted"/>
<protein>
    <submittedName>
        <fullName evidence="1">Uncharacterized protein</fullName>
    </submittedName>
</protein>
<reference evidence="1" key="2">
    <citation type="journal article" date="2022" name="Microbiol. Resour. Announc.">
        <title>Whole-Genome Sequence of Entomortierella parvispora E1425, a Mucoromycotan Fungus Associated with Burkholderiaceae-Related Endosymbiotic Bacteria.</title>
        <authorList>
            <person name="Herlambang A."/>
            <person name="Guo Y."/>
            <person name="Takashima Y."/>
            <person name="Narisawa K."/>
            <person name="Ohta H."/>
            <person name="Nishizawa T."/>
        </authorList>
    </citation>
    <scope>NUCLEOTIDE SEQUENCE</scope>
    <source>
        <strain evidence="1">E1425</strain>
    </source>
</reference>
<reference evidence="1" key="1">
    <citation type="submission" date="2021-11" db="EMBL/GenBank/DDBJ databases">
        <authorList>
            <person name="Herlambang A."/>
            <person name="Guo Y."/>
            <person name="Takashima Y."/>
            <person name="Nishizawa T."/>
        </authorList>
    </citation>
    <scope>NUCLEOTIDE SEQUENCE</scope>
    <source>
        <strain evidence="1">E1425</strain>
    </source>
</reference>
<accession>A0A9P3H6R4</accession>
<dbReference type="OrthoDB" id="2351726at2759"/>
<keyword evidence="2" id="KW-1185">Reference proteome</keyword>
<evidence type="ECO:0000313" key="1">
    <source>
        <dbReference type="EMBL" id="GJJ71073.1"/>
    </source>
</evidence>
<organism evidence="1 2">
    <name type="scientific">Entomortierella parvispora</name>
    <dbReference type="NCBI Taxonomy" id="205924"/>
    <lineage>
        <taxon>Eukaryota</taxon>
        <taxon>Fungi</taxon>
        <taxon>Fungi incertae sedis</taxon>
        <taxon>Mucoromycota</taxon>
        <taxon>Mortierellomycotina</taxon>
        <taxon>Mortierellomycetes</taxon>
        <taxon>Mortierellales</taxon>
        <taxon>Mortierellaceae</taxon>
        <taxon>Entomortierella</taxon>
    </lineage>
</organism>
<dbReference type="Proteomes" id="UP000827284">
    <property type="component" value="Unassembled WGS sequence"/>
</dbReference>
<name>A0A9P3H6R4_9FUNG</name>